<keyword evidence="2" id="KW-1185">Reference proteome</keyword>
<dbReference type="AlphaFoldDB" id="A0A284QKL0"/>
<dbReference type="Proteomes" id="UP000219338">
    <property type="component" value="Unassembled WGS sequence"/>
</dbReference>
<organism evidence="1 2">
    <name type="scientific">Armillaria ostoyae</name>
    <name type="common">Armillaria root rot fungus</name>
    <dbReference type="NCBI Taxonomy" id="47428"/>
    <lineage>
        <taxon>Eukaryota</taxon>
        <taxon>Fungi</taxon>
        <taxon>Dikarya</taxon>
        <taxon>Basidiomycota</taxon>
        <taxon>Agaricomycotina</taxon>
        <taxon>Agaricomycetes</taxon>
        <taxon>Agaricomycetidae</taxon>
        <taxon>Agaricales</taxon>
        <taxon>Marasmiineae</taxon>
        <taxon>Physalacriaceae</taxon>
        <taxon>Armillaria</taxon>
    </lineage>
</organism>
<gene>
    <name evidence="1" type="ORF">ARMOST_00247</name>
</gene>
<reference evidence="2" key="1">
    <citation type="journal article" date="2017" name="Nat. Ecol. Evol.">
        <title>Genome expansion and lineage-specific genetic innovations in the forest pathogenic fungi Armillaria.</title>
        <authorList>
            <person name="Sipos G."/>
            <person name="Prasanna A.N."/>
            <person name="Walter M.C."/>
            <person name="O'Connor E."/>
            <person name="Balint B."/>
            <person name="Krizsan K."/>
            <person name="Kiss B."/>
            <person name="Hess J."/>
            <person name="Varga T."/>
            <person name="Slot J."/>
            <person name="Riley R."/>
            <person name="Boka B."/>
            <person name="Rigling D."/>
            <person name="Barry K."/>
            <person name="Lee J."/>
            <person name="Mihaltcheva S."/>
            <person name="LaButti K."/>
            <person name="Lipzen A."/>
            <person name="Waldron R."/>
            <person name="Moloney N.M."/>
            <person name="Sperisen C."/>
            <person name="Kredics L."/>
            <person name="Vagvoelgyi C."/>
            <person name="Patrignani A."/>
            <person name="Fitzpatrick D."/>
            <person name="Nagy I."/>
            <person name="Doyle S."/>
            <person name="Anderson J.B."/>
            <person name="Grigoriev I.V."/>
            <person name="Gueldener U."/>
            <person name="Muensterkoetter M."/>
            <person name="Nagy L.G."/>
        </authorList>
    </citation>
    <scope>NUCLEOTIDE SEQUENCE [LARGE SCALE GENOMIC DNA]</scope>
    <source>
        <strain evidence="2">C18/9</strain>
    </source>
</reference>
<evidence type="ECO:0000313" key="1">
    <source>
        <dbReference type="EMBL" id="SJK96998.1"/>
    </source>
</evidence>
<evidence type="ECO:0008006" key="3">
    <source>
        <dbReference type="Google" id="ProtNLM"/>
    </source>
</evidence>
<sequence>MTEFFPQELVDAIIDEVHDFNDLKACSLTCRNFSTHSSARLCHQLNLYGKPHLDAFRRFHELCVVSPRIPSLVRTLCIHEYHRGSALRDRPKSDFVNSILRLMTNLEVIKFYDVTSFTDFCDGSLAKLSSYSFREIHLMTSIFSRTGWTICVPSYKDPQSWNGYLCIILPRSRYLCLGVMKPVTRSCTTRTLRVMDLVFET</sequence>
<dbReference type="EMBL" id="FUEG01000001">
    <property type="protein sequence ID" value="SJK96998.1"/>
    <property type="molecule type" value="Genomic_DNA"/>
</dbReference>
<dbReference type="OrthoDB" id="2745898at2759"/>
<name>A0A284QKL0_ARMOS</name>
<proteinExistence type="predicted"/>
<evidence type="ECO:0000313" key="2">
    <source>
        <dbReference type="Proteomes" id="UP000219338"/>
    </source>
</evidence>
<accession>A0A284QKL0</accession>
<protein>
    <recommendedName>
        <fullName evidence="3">F-box domain-containing protein</fullName>
    </recommendedName>
</protein>